<proteinExistence type="predicted"/>
<dbReference type="AlphaFoldDB" id="A0A6G0XCR7"/>
<dbReference type="EMBL" id="VUJU01007959">
    <property type="protein sequence ID" value="KAF0737832.1"/>
    <property type="molecule type" value="Genomic_DNA"/>
</dbReference>
<dbReference type="Proteomes" id="UP000478052">
    <property type="component" value="Unassembled WGS sequence"/>
</dbReference>
<dbReference type="InterPro" id="IPR048366">
    <property type="entry name" value="TNP-like_GBD"/>
</dbReference>
<evidence type="ECO:0000313" key="2">
    <source>
        <dbReference type="EMBL" id="KAF0737832.1"/>
    </source>
</evidence>
<evidence type="ECO:0000313" key="3">
    <source>
        <dbReference type="Proteomes" id="UP000478052"/>
    </source>
</evidence>
<feature type="domain" description="Transposable element P transposase-like GTP-binding insertion" evidence="1">
    <location>
        <begin position="61"/>
        <end position="155"/>
    </location>
</feature>
<keyword evidence="3" id="KW-1185">Reference proteome</keyword>
<accession>A0A6G0XCR7</accession>
<name>A0A6G0XCR7_APHCR</name>
<sequence length="405" mass="46763">MEFTVNLMENVKNSIPHPFEPKRNLYFMADVPHLLKKIKQSLFNNKFITIPDDVILNNNLTSNIVDYKHIEQLANHQDDLELKLDHKINVNGFKKLNHFDKMKVSKSKNILSTDVSASLQYLVKNEGYHSSYNTTAWFVKQVAKWFTLMASRNPTVVLSKFNSKKYLEKLQFLRDFMDMFEIIKIGVKGTWKPCQNGVLLSTQSVLDLQDLSIQPIPNALQFIINLKLVCIVQYLKSSSNTNNDQDDREFLGDLLDFSKVQSTPNLPYDKELELCEDFDNFEIFLGNTEQNCLYNTAVLLAFLNITGYIVSRIENSETCCENCIASVCAFEPIVAEYTALVRLKEFKIGCLKYVTDKCFKFFLRMEETFRKHRSVEVDCQEFFCELSSIAISIILGPHVDFPPLP</sequence>
<organism evidence="2 3">
    <name type="scientific">Aphis craccivora</name>
    <name type="common">Cowpea aphid</name>
    <dbReference type="NCBI Taxonomy" id="307492"/>
    <lineage>
        <taxon>Eukaryota</taxon>
        <taxon>Metazoa</taxon>
        <taxon>Ecdysozoa</taxon>
        <taxon>Arthropoda</taxon>
        <taxon>Hexapoda</taxon>
        <taxon>Insecta</taxon>
        <taxon>Pterygota</taxon>
        <taxon>Neoptera</taxon>
        <taxon>Paraneoptera</taxon>
        <taxon>Hemiptera</taxon>
        <taxon>Sternorrhyncha</taxon>
        <taxon>Aphidomorpha</taxon>
        <taxon>Aphidoidea</taxon>
        <taxon>Aphididae</taxon>
        <taxon>Aphidini</taxon>
        <taxon>Aphis</taxon>
        <taxon>Aphis</taxon>
    </lineage>
</organism>
<dbReference type="Pfam" id="PF21788">
    <property type="entry name" value="TNP-like_GBD"/>
    <property type="match status" value="1"/>
</dbReference>
<reference evidence="2 3" key="1">
    <citation type="submission" date="2019-08" db="EMBL/GenBank/DDBJ databases">
        <title>Whole genome of Aphis craccivora.</title>
        <authorList>
            <person name="Voronova N.V."/>
            <person name="Shulinski R.S."/>
            <person name="Bandarenka Y.V."/>
            <person name="Zhorov D.G."/>
            <person name="Warner D."/>
        </authorList>
    </citation>
    <scope>NUCLEOTIDE SEQUENCE [LARGE SCALE GENOMIC DNA]</scope>
    <source>
        <strain evidence="2">180601</strain>
        <tissue evidence="2">Whole Body</tissue>
    </source>
</reference>
<dbReference type="OrthoDB" id="6759522at2759"/>
<gene>
    <name evidence="2" type="ORF">FWK35_00024134</name>
</gene>
<protein>
    <submittedName>
        <fullName evidence="2">THAP-type domain-containing protein</fullName>
    </submittedName>
</protein>
<comment type="caution">
    <text evidence="2">The sequence shown here is derived from an EMBL/GenBank/DDBJ whole genome shotgun (WGS) entry which is preliminary data.</text>
</comment>
<evidence type="ECO:0000259" key="1">
    <source>
        <dbReference type="Pfam" id="PF21788"/>
    </source>
</evidence>